<dbReference type="HOGENOM" id="CLU_023681_0_0_3"/>
<dbReference type="GO" id="GO:0016301">
    <property type="term" value="F:kinase activity"/>
    <property type="evidence" value="ECO:0007669"/>
    <property type="project" value="TreeGrafter"/>
</dbReference>
<dbReference type="AlphaFoldDB" id="I4HBQ1"/>
<name>I4HBQ1_MICAE</name>
<protein>
    <submittedName>
        <fullName evidence="1">Uncharacterized protein</fullName>
    </submittedName>
</protein>
<dbReference type="InterPro" id="IPR052648">
    <property type="entry name" value="Ser-tRNA(Sec)_kinase"/>
</dbReference>
<dbReference type="SUPFAM" id="SSF52540">
    <property type="entry name" value="P-loop containing nucleoside triphosphate hydrolases"/>
    <property type="match status" value="1"/>
</dbReference>
<dbReference type="EMBL" id="CAIM01000454">
    <property type="protein sequence ID" value="CCI19475.1"/>
    <property type="molecule type" value="Genomic_DNA"/>
</dbReference>
<gene>
    <name evidence="1" type="ORF">MICAF_5070008</name>
</gene>
<dbReference type="Proteomes" id="UP000003613">
    <property type="component" value="Unassembled WGS sequence"/>
</dbReference>
<dbReference type="GO" id="GO:0000049">
    <property type="term" value="F:tRNA binding"/>
    <property type="evidence" value="ECO:0007669"/>
    <property type="project" value="TreeGrafter"/>
</dbReference>
<reference evidence="1 2" key="1">
    <citation type="submission" date="2012-04" db="EMBL/GenBank/DDBJ databases">
        <authorList>
            <person name="Genoscope - CEA"/>
        </authorList>
    </citation>
    <scope>NUCLEOTIDE SEQUENCE [LARGE SCALE GENOMIC DNA]</scope>
    <source>
        <strain evidence="1 2">9807</strain>
    </source>
</reference>
<dbReference type="Pfam" id="PF13671">
    <property type="entry name" value="AAA_33"/>
    <property type="match status" value="1"/>
</dbReference>
<dbReference type="RefSeq" id="WP_002789489.1">
    <property type="nucleotide sequence ID" value="NZ_HE973365.1"/>
</dbReference>
<organism evidence="1 2">
    <name type="scientific">Microcystis aeruginosa PCC 9807</name>
    <dbReference type="NCBI Taxonomy" id="1160283"/>
    <lineage>
        <taxon>Bacteria</taxon>
        <taxon>Bacillati</taxon>
        <taxon>Cyanobacteriota</taxon>
        <taxon>Cyanophyceae</taxon>
        <taxon>Oscillatoriophycideae</taxon>
        <taxon>Chroococcales</taxon>
        <taxon>Microcystaceae</taxon>
        <taxon>Microcystis</taxon>
    </lineage>
</organism>
<comment type="caution">
    <text evidence="1">The sequence shown here is derived from an EMBL/GenBank/DDBJ whole genome shotgun (WGS) entry which is preliminary data.</text>
</comment>
<evidence type="ECO:0000313" key="2">
    <source>
        <dbReference type="Proteomes" id="UP000003613"/>
    </source>
</evidence>
<dbReference type="PANTHER" id="PTHR20873">
    <property type="entry name" value="L-SERYL-TRNA(SEC) KINASE"/>
    <property type="match status" value="1"/>
</dbReference>
<dbReference type="Gene3D" id="3.40.50.300">
    <property type="entry name" value="P-loop containing nucleotide triphosphate hydrolases"/>
    <property type="match status" value="1"/>
</dbReference>
<accession>I4HBQ1</accession>
<dbReference type="InterPro" id="IPR027417">
    <property type="entry name" value="P-loop_NTPase"/>
</dbReference>
<evidence type="ECO:0000313" key="1">
    <source>
        <dbReference type="EMBL" id="CCI19475.1"/>
    </source>
</evidence>
<proteinExistence type="predicted"/>
<dbReference type="PANTHER" id="PTHR20873:SF0">
    <property type="entry name" value="L-SERYL-TRNA(SEC) KINASE"/>
    <property type="match status" value="1"/>
</dbReference>
<sequence>MKKPVICHFLIGLPASGKSTFAQFLAEEINAVVVSTDEIRAQLYGDAANQGIWADIEVEVLDQIKTAVEKDQPVIYDATNAMRPWRLDFLYKTVNSFNIQWIGWHLQTSVEKCKQRNQQRERQVPDEVIDKMNANLQANPPESNEGLLKIYPVPVRDNSFDLDKICIILTGFKRLLANIANLNKNKVFVFHQYSYLLDFERLMHLMSVIINYPEIGNLAETEPENLKEILEVEELPQFSTSIEEICAVITKKYHAIYAHPKAIEKDLDWLEKNGILARGDIAADLVDIETIQVPDVMTHRYSNLEQFERLIKTIRFIVHRPFLNSPIKGTQKFFIENMLKLGLFDENKYNLYILRKDIEFVLNPYQILPEISMKKGYFAGTGILSQYELNKLYQSLQSHSEKKYFKDPLAAEIYDIFEQRLMNSKLLEGEAPYSTRLIGTKSIVDVEKYQQQFEQLEEAIKKGELLQFSHIQGSAKWSKDQPHFTAYPLQIVFHNIAWYLGYEIGEGDKKGLFAFARIDRIRFQQVNTQRDINEQKKALDKLHKLYDASAGIYLGDDVAKQRQYLDSQQGKKLNVTVILYATELAFKFICEGNQRFQKIEMSLPDWLKGTSYERKALATRDRGIFKLEQNIPPYQYTIKITLPEWSLMDIDLIRWISGWGKEVKVIEPQSLVDRIYSIGEGITNIYQDIELICCDLEKVNDLVKNKEGSNYRFISIKTPNGNAEPQSVQSELNMNPGRIHPFIINDITQFNEEDIKKTVAFIKKKKKASKIQDGLRFLIYSHSGINLASEVAIAIYRELKQDTELTNLRISLSYL</sequence>